<reference evidence="3 4" key="1">
    <citation type="submission" date="2018-08" db="EMBL/GenBank/DDBJ databases">
        <title>Draft genome sequences of two Aspergillus turcosus clinical strains isolated from bronchoalveolar lavage fluid: one azole-susceptible and the other azole-resistant.</title>
        <authorList>
            <person name="Parent-Michaud M."/>
            <person name="Dufresne P.J."/>
            <person name="Fournier E."/>
            <person name="Martineau C."/>
            <person name="Moreira S."/>
            <person name="Perkins V."/>
            <person name="De Repentigny L."/>
            <person name="Dufresne S.F."/>
        </authorList>
    </citation>
    <scope>NUCLEOTIDE SEQUENCE [LARGE SCALE GENOMIC DNA]</scope>
    <source>
        <strain evidence="3">HMR AF 1038</strain>
    </source>
</reference>
<dbReference type="STRING" id="1245748.A0A421D9X3"/>
<dbReference type="InterPro" id="IPR051410">
    <property type="entry name" value="Ferric/Cupric_Reductase"/>
</dbReference>
<organism evidence="3 4">
    <name type="scientific">Aspergillus turcosus</name>
    <dbReference type="NCBI Taxonomy" id="1245748"/>
    <lineage>
        <taxon>Eukaryota</taxon>
        <taxon>Fungi</taxon>
        <taxon>Dikarya</taxon>
        <taxon>Ascomycota</taxon>
        <taxon>Pezizomycotina</taxon>
        <taxon>Eurotiomycetes</taxon>
        <taxon>Eurotiomycetidae</taxon>
        <taxon>Eurotiales</taxon>
        <taxon>Aspergillaceae</taxon>
        <taxon>Aspergillus</taxon>
        <taxon>Aspergillus subgen. Fumigati</taxon>
    </lineage>
</organism>
<evidence type="ECO:0000313" key="4">
    <source>
        <dbReference type="Proteomes" id="UP000215289"/>
    </source>
</evidence>
<evidence type="ECO:0000256" key="2">
    <source>
        <dbReference type="SAM" id="MobiDB-lite"/>
    </source>
</evidence>
<keyword evidence="1" id="KW-0813">Transport</keyword>
<dbReference type="GO" id="GO:0000293">
    <property type="term" value="F:ferric-chelate reductase activity"/>
    <property type="evidence" value="ECO:0007669"/>
    <property type="project" value="TreeGrafter"/>
</dbReference>
<accession>A0A421D9X3</accession>
<name>A0A421D9X3_9EURO</name>
<dbReference type="PANTHER" id="PTHR32361">
    <property type="entry name" value="FERRIC/CUPRIC REDUCTASE TRANSMEMBRANE COMPONENT"/>
    <property type="match status" value="1"/>
</dbReference>
<dbReference type="OrthoDB" id="167398at2759"/>
<evidence type="ECO:0000256" key="1">
    <source>
        <dbReference type="ARBA" id="ARBA00022448"/>
    </source>
</evidence>
<dbReference type="AlphaFoldDB" id="A0A421D9X3"/>
<dbReference type="GO" id="GO:0005886">
    <property type="term" value="C:plasma membrane"/>
    <property type="evidence" value="ECO:0007669"/>
    <property type="project" value="TreeGrafter"/>
</dbReference>
<protein>
    <submittedName>
        <fullName evidence="3">Uncharacterized protein</fullName>
    </submittedName>
</protein>
<sequence length="200" mass="22041">MIGKLDYAFNLPLAPSLGGLHLHSRDLSALGPICKDTSQTTSTVPKVSVRSGYAATLAAAILIPSSTWTIRKRFYELFWLGTSSRPSPSWLLLAYLSQVRSSMGLRNLDLSGFGIWAFERGYRLLRLARHGIRKAHVTVFDDEYLKVEVPGLRREDSRGKVAIVLEDDKREHLSTGGPSVTTFVDAGKTPSSALSPRRKA</sequence>
<feature type="region of interest" description="Disordered" evidence="2">
    <location>
        <begin position="171"/>
        <end position="200"/>
    </location>
</feature>
<keyword evidence="4" id="KW-1185">Reference proteome</keyword>
<gene>
    <name evidence="3" type="ORF">CFD26_107862</name>
</gene>
<dbReference type="PANTHER" id="PTHR32361:SF9">
    <property type="entry name" value="FERRIC REDUCTASE TRANSMEMBRANE COMPONENT 3-RELATED"/>
    <property type="match status" value="1"/>
</dbReference>
<dbReference type="EMBL" id="NIDN02000042">
    <property type="protein sequence ID" value="RLL98936.1"/>
    <property type="molecule type" value="Genomic_DNA"/>
</dbReference>
<comment type="caution">
    <text evidence="3">The sequence shown here is derived from an EMBL/GenBank/DDBJ whole genome shotgun (WGS) entry which is preliminary data.</text>
</comment>
<evidence type="ECO:0000313" key="3">
    <source>
        <dbReference type="EMBL" id="RLL98936.1"/>
    </source>
</evidence>
<dbReference type="GO" id="GO:0006826">
    <property type="term" value="P:iron ion transport"/>
    <property type="evidence" value="ECO:0007669"/>
    <property type="project" value="TreeGrafter"/>
</dbReference>
<proteinExistence type="predicted"/>
<dbReference type="GO" id="GO:0015677">
    <property type="term" value="P:copper ion import"/>
    <property type="evidence" value="ECO:0007669"/>
    <property type="project" value="TreeGrafter"/>
</dbReference>
<dbReference type="GO" id="GO:0006879">
    <property type="term" value="P:intracellular iron ion homeostasis"/>
    <property type="evidence" value="ECO:0007669"/>
    <property type="project" value="TreeGrafter"/>
</dbReference>
<dbReference type="Proteomes" id="UP000215289">
    <property type="component" value="Unassembled WGS sequence"/>
</dbReference>